<accession>A0A0A8WHU5</accession>
<organism evidence="1 2">
    <name type="scientific">Clostridium phage phiCD111</name>
    <dbReference type="NCBI Taxonomy" id="1582150"/>
    <lineage>
        <taxon>Viruses</taxon>
        <taxon>Duplodnaviria</taxon>
        <taxon>Heunggongvirae</taxon>
        <taxon>Uroviricota</taxon>
        <taxon>Caudoviricetes</taxon>
        <taxon>Leicestervirus</taxon>
        <taxon>Leicestervirus CD111</taxon>
    </lineage>
</organism>
<reference evidence="1 2" key="1">
    <citation type="submission" date="2014-12" db="EMBL/GenBank/DDBJ databases">
        <title>Whole Genome Sequence and Molecular Characterization of Siphoviridae / Myoviridae Phage Infecting Clostridium difficile.</title>
        <authorList>
            <person name="Monot M."/>
        </authorList>
    </citation>
    <scope>NUCLEOTIDE SEQUENCE [LARGE SCALE GENOMIC DNA]</scope>
</reference>
<dbReference type="RefSeq" id="YP_009208392.1">
    <property type="nucleotide sequence ID" value="NC_028905.1"/>
</dbReference>
<protein>
    <submittedName>
        <fullName evidence="1">Uncharacterized protein</fullName>
    </submittedName>
</protein>
<evidence type="ECO:0000313" key="2">
    <source>
        <dbReference type="Proteomes" id="UP000030729"/>
    </source>
</evidence>
<dbReference type="GeneID" id="26646956"/>
<dbReference type="EMBL" id="LN681535">
    <property type="protein sequence ID" value="CEK40313.1"/>
    <property type="molecule type" value="Genomic_DNA"/>
</dbReference>
<dbReference type="Proteomes" id="UP000030729">
    <property type="component" value="Genome"/>
</dbReference>
<evidence type="ECO:0000313" key="1">
    <source>
        <dbReference type="EMBL" id="CEK40313.1"/>
    </source>
</evidence>
<dbReference type="KEGG" id="vg:26646956"/>
<proteinExistence type="predicted"/>
<keyword evidence="2" id="KW-1185">Reference proteome</keyword>
<name>A0A0A8WHU5_9CAUD</name>
<sequence length="82" mass="9628">MHCGTRWCIIKLEILLCNTIMKGRFFMRAEKIKTIVRKINFLDELGLEIVNNIGDLCIKDQKNKKKNNSYDLENIISIDKID</sequence>
<gene>
    <name evidence="1" type="ORF">PHICD111_20037</name>
</gene>